<feature type="non-terminal residue" evidence="1">
    <location>
        <position position="22"/>
    </location>
</feature>
<gene>
    <name evidence="1" type="ORF">METZ01_LOCUS123185</name>
</gene>
<evidence type="ECO:0000313" key="1">
    <source>
        <dbReference type="EMBL" id="SVA70331.1"/>
    </source>
</evidence>
<organism evidence="1">
    <name type="scientific">marine metagenome</name>
    <dbReference type="NCBI Taxonomy" id="408172"/>
    <lineage>
        <taxon>unclassified sequences</taxon>
        <taxon>metagenomes</taxon>
        <taxon>ecological metagenomes</taxon>
    </lineage>
</organism>
<proteinExistence type="predicted"/>
<sequence length="22" mass="2754">MNRLIIIKSFDTINYECFLKEY</sequence>
<name>A0A381Y0Z1_9ZZZZ</name>
<dbReference type="AlphaFoldDB" id="A0A381Y0Z1"/>
<accession>A0A381Y0Z1</accession>
<protein>
    <submittedName>
        <fullName evidence="1">Uncharacterized protein</fullName>
    </submittedName>
</protein>
<reference evidence="1" key="1">
    <citation type="submission" date="2018-05" db="EMBL/GenBank/DDBJ databases">
        <authorList>
            <person name="Lanie J.A."/>
            <person name="Ng W.-L."/>
            <person name="Kazmierczak K.M."/>
            <person name="Andrzejewski T.M."/>
            <person name="Davidsen T.M."/>
            <person name="Wayne K.J."/>
            <person name="Tettelin H."/>
            <person name="Glass J.I."/>
            <person name="Rusch D."/>
            <person name="Podicherti R."/>
            <person name="Tsui H.-C.T."/>
            <person name="Winkler M.E."/>
        </authorList>
    </citation>
    <scope>NUCLEOTIDE SEQUENCE</scope>
</reference>
<dbReference type="EMBL" id="UINC01016997">
    <property type="protein sequence ID" value="SVA70331.1"/>
    <property type="molecule type" value="Genomic_DNA"/>
</dbReference>